<sequence>MKKNITCLIVDDEPFAQDLMRRYVDRLAYLQLVGVCQNSLNALEVIHNTNPDIIFLDINMPEVSGMEMVKMLAGLRPYIIFTTAYTNYAAESYDFGVVDYLLKPISFDRFVRAVNKVSEQIELKNNAWGGEVDSSLTQKSLTENEYLTENFFMVKSDKKLIKINIEDIVYVEGMKDYLKIHLVSTMVIVHMTISKMEGILQKHQFIRINKSYIVNMREINAINGNEMELSNKQKVIIGGTFREVLLKNLQGRII</sequence>
<dbReference type="SMART" id="SM00448">
    <property type="entry name" value="REC"/>
    <property type="match status" value="1"/>
</dbReference>
<dbReference type="Pfam" id="PF00072">
    <property type="entry name" value="Response_reg"/>
    <property type="match status" value="1"/>
</dbReference>
<dbReference type="GO" id="GO:0000156">
    <property type="term" value="F:phosphorelay response regulator activity"/>
    <property type="evidence" value="ECO:0007669"/>
    <property type="project" value="TreeGrafter"/>
</dbReference>
<comment type="caution">
    <text evidence="4">The sequence shown here is derived from an EMBL/GenBank/DDBJ whole genome shotgun (WGS) entry which is preliminary data.</text>
</comment>
<feature type="domain" description="Response regulatory" evidence="2">
    <location>
        <begin position="6"/>
        <end position="118"/>
    </location>
</feature>
<dbReference type="AlphaFoldDB" id="A0A9X1PP95"/>
<dbReference type="PANTHER" id="PTHR45526">
    <property type="entry name" value="TRANSCRIPTIONAL REGULATORY PROTEIN DPIA"/>
    <property type="match status" value="1"/>
</dbReference>
<feature type="modified residue" description="4-aspartylphosphate" evidence="1">
    <location>
        <position position="57"/>
    </location>
</feature>
<dbReference type="RefSeq" id="WP_234657348.1">
    <property type="nucleotide sequence ID" value="NZ_CP094997.1"/>
</dbReference>
<gene>
    <name evidence="4" type="ORF">LXM26_23045</name>
</gene>
<feature type="domain" description="HTH LytTR-type" evidence="3">
    <location>
        <begin position="152"/>
        <end position="215"/>
    </location>
</feature>
<dbReference type="InterPro" id="IPR011006">
    <property type="entry name" value="CheY-like_superfamily"/>
</dbReference>
<protein>
    <submittedName>
        <fullName evidence="4">Response regulator transcription factor</fullName>
    </submittedName>
</protein>
<evidence type="ECO:0000256" key="1">
    <source>
        <dbReference type="PROSITE-ProRule" id="PRU00169"/>
    </source>
</evidence>
<evidence type="ECO:0000259" key="2">
    <source>
        <dbReference type="PROSITE" id="PS50110"/>
    </source>
</evidence>
<dbReference type="Proteomes" id="UP001139000">
    <property type="component" value="Unassembled WGS sequence"/>
</dbReference>
<dbReference type="SMART" id="SM00850">
    <property type="entry name" value="LytTR"/>
    <property type="match status" value="1"/>
</dbReference>
<keyword evidence="5" id="KW-1185">Reference proteome</keyword>
<dbReference type="GO" id="GO:0003677">
    <property type="term" value="F:DNA binding"/>
    <property type="evidence" value="ECO:0007669"/>
    <property type="project" value="InterPro"/>
</dbReference>
<evidence type="ECO:0000313" key="4">
    <source>
        <dbReference type="EMBL" id="MCF0064411.1"/>
    </source>
</evidence>
<evidence type="ECO:0000313" key="5">
    <source>
        <dbReference type="Proteomes" id="UP001139000"/>
    </source>
</evidence>
<organism evidence="4 5">
    <name type="scientific">Dyadobacter chenwenxiniae</name>
    <dbReference type="NCBI Taxonomy" id="2906456"/>
    <lineage>
        <taxon>Bacteria</taxon>
        <taxon>Pseudomonadati</taxon>
        <taxon>Bacteroidota</taxon>
        <taxon>Cytophagia</taxon>
        <taxon>Cytophagales</taxon>
        <taxon>Spirosomataceae</taxon>
        <taxon>Dyadobacter</taxon>
    </lineage>
</organism>
<dbReference type="PANTHER" id="PTHR45526:SF1">
    <property type="entry name" value="TRANSCRIPTIONAL REGULATORY PROTEIN DCUR-RELATED"/>
    <property type="match status" value="1"/>
</dbReference>
<evidence type="ECO:0000259" key="3">
    <source>
        <dbReference type="PROSITE" id="PS50930"/>
    </source>
</evidence>
<reference evidence="4" key="1">
    <citation type="submission" date="2021-12" db="EMBL/GenBank/DDBJ databases">
        <title>Novel species in genus Dyadobacter.</title>
        <authorList>
            <person name="Ma C."/>
        </authorList>
    </citation>
    <scope>NUCLEOTIDE SEQUENCE</scope>
    <source>
        <strain evidence="4">LJ419</strain>
    </source>
</reference>
<dbReference type="Pfam" id="PF04397">
    <property type="entry name" value="LytTR"/>
    <property type="match status" value="1"/>
</dbReference>
<dbReference type="PROSITE" id="PS50110">
    <property type="entry name" value="RESPONSE_REGULATORY"/>
    <property type="match status" value="1"/>
</dbReference>
<proteinExistence type="predicted"/>
<dbReference type="InterPro" id="IPR051271">
    <property type="entry name" value="2C-system_Tx_regulators"/>
</dbReference>
<dbReference type="Gene3D" id="2.40.50.1020">
    <property type="entry name" value="LytTr DNA-binding domain"/>
    <property type="match status" value="1"/>
</dbReference>
<dbReference type="EMBL" id="JAJTTC010000007">
    <property type="protein sequence ID" value="MCF0064411.1"/>
    <property type="molecule type" value="Genomic_DNA"/>
</dbReference>
<dbReference type="Gene3D" id="3.40.50.2300">
    <property type="match status" value="1"/>
</dbReference>
<dbReference type="InterPro" id="IPR007492">
    <property type="entry name" value="LytTR_DNA-bd_dom"/>
</dbReference>
<name>A0A9X1PP95_9BACT</name>
<accession>A0A9X1PP95</accession>
<dbReference type="PROSITE" id="PS50930">
    <property type="entry name" value="HTH_LYTTR"/>
    <property type="match status" value="1"/>
</dbReference>
<dbReference type="InterPro" id="IPR001789">
    <property type="entry name" value="Sig_transdc_resp-reg_receiver"/>
</dbReference>
<dbReference type="SUPFAM" id="SSF52172">
    <property type="entry name" value="CheY-like"/>
    <property type="match status" value="1"/>
</dbReference>
<keyword evidence="1" id="KW-0597">Phosphoprotein</keyword>